<dbReference type="InterPro" id="IPR000917">
    <property type="entry name" value="Sulfatase_N"/>
</dbReference>
<comment type="pathway">
    <text evidence="2">Cell wall biogenesis; lipoteichoic acid biosynthesis.</text>
</comment>
<evidence type="ECO:0000256" key="4">
    <source>
        <dbReference type="ARBA" id="ARBA00022692"/>
    </source>
</evidence>
<dbReference type="InterPro" id="IPR017850">
    <property type="entry name" value="Alkaline_phosphatase_core_sf"/>
</dbReference>
<evidence type="ECO:0000313" key="9">
    <source>
        <dbReference type="EMBL" id="CUO04408.1"/>
    </source>
</evidence>
<dbReference type="AlphaFoldDB" id="A0A174BXX0"/>
<accession>A0A174BXX0</accession>
<feature type="transmembrane region" description="Helical" evidence="7">
    <location>
        <begin position="65"/>
        <end position="85"/>
    </location>
</feature>
<dbReference type="Proteomes" id="UP000095468">
    <property type="component" value="Unassembled WGS sequence"/>
</dbReference>
<feature type="transmembrane region" description="Helical" evidence="7">
    <location>
        <begin position="36"/>
        <end position="58"/>
    </location>
</feature>
<dbReference type="RefSeq" id="WP_055286270.1">
    <property type="nucleotide sequence ID" value="NZ_CYYP01000007.1"/>
</dbReference>
<evidence type="ECO:0000259" key="8">
    <source>
        <dbReference type="Pfam" id="PF00884"/>
    </source>
</evidence>
<keyword evidence="4 7" id="KW-0812">Transmembrane</keyword>
<feature type="transmembrane region" description="Helical" evidence="7">
    <location>
        <begin position="178"/>
        <end position="198"/>
    </location>
</feature>
<evidence type="ECO:0000256" key="5">
    <source>
        <dbReference type="ARBA" id="ARBA00022989"/>
    </source>
</evidence>
<keyword evidence="5 7" id="KW-1133">Transmembrane helix</keyword>
<feature type="transmembrane region" description="Helical" evidence="7">
    <location>
        <begin position="149"/>
        <end position="172"/>
    </location>
</feature>
<feature type="transmembrane region" description="Helical" evidence="7">
    <location>
        <begin position="266"/>
        <end position="287"/>
    </location>
</feature>
<reference evidence="9 10" key="1">
    <citation type="submission" date="2015-09" db="EMBL/GenBank/DDBJ databases">
        <authorList>
            <consortium name="Pathogen Informatics"/>
        </authorList>
    </citation>
    <scope>NUCLEOTIDE SEQUENCE [LARGE SCALE GENOMIC DNA]</scope>
    <source>
        <strain evidence="9 10">2789STDY5608823</strain>
    </source>
</reference>
<dbReference type="Gene3D" id="3.40.720.10">
    <property type="entry name" value="Alkaline Phosphatase, subunit A"/>
    <property type="match status" value="1"/>
</dbReference>
<evidence type="ECO:0000256" key="2">
    <source>
        <dbReference type="ARBA" id="ARBA00004936"/>
    </source>
</evidence>
<dbReference type="GO" id="GO:0005886">
    <property type="term" value="C:plasma membrane"/>
    <property type="evidence" value="ECO:0007669"/>
    <property type="project" value="UniProtKB-SubCell"/>
</dbReference>
<organism evidence="9 10">
    <name type="scientific">Collinsella aerofaciens</name>
    <dbReference type="NCBI Taxonomy" id="74426"/>
    <lineage>
        <taxon>Bacteria</taxon>
        <taxon>Bacillati</taxon>
        <taxon>Actinomycetota</taxon>
        <taxon>Coriobacteriia</taxon>
        <taxon>Coriobacteriales</taxon>
        <taxon>Coriobacteriaceae</taxon>
        <taxon>Collinsella</taxon>
    </lineage>
</organism>
<evidence type="ECO:0000256" key="7">
    <source>
        <dbReference type="SAM" id="Phobius"/>
    </source>
</evidence>
<evidence type="ECO:0000256" key="6">
    <source>
        <dbReference type="ARBA" id="ARBA00023136"/>
    </source>
</evidence>
<dbReference type="PANTHER" id="PTHR47371">
    <property type="entry name" value="LIPOTEICHOIC ACID SYNTHASE"/>
    <property type="match status" value="1"/>
</dbReference>
<feature type="transmembrane region" description="Helical" evidence="7">
    <location>
        <begin position="116"/>
        <end position="137"/>
    </location>
</feature>
<evidence type="ECO:0000256" key="3">
    <source>
        <dbReference type="ARBA" id="ARBA00022475"/>
    </source>
</evidence>
<feature type="transmembrane region" description="Helical" evidence="7">
    <location>
        <begin position="233"/>
        <end position="254"/>
    </location>
</feature>
<gene>
    <name evidence="9" type="primary">ltaS2</name>
    <name evidence="9" type="ORF">ERS852381_00986</name>
</gene>
<sequence length="766" mass="84300">MFAAAISLVGLAATVYLVLREAKAIRAQSGTVAKGAFAWSVAFGLFQLFLTVWGAIGLVAQNEPLAFVMLILTNAILTGCAWASIARDRIAPRVFAFAGPDAPAPTGKLARLRGAFVGKPLVAAVLCLLLAGVFALLGMEVSSNHDFTWVYPLCILLEWAIITTLMVGLFFLFQRHGAAPAVLAFALFVLGIAEFFVITFKSMPIQPGDLSAISTAAAVAGTGYTFSISLFCVLSMGFTAIAMLLCEYAGLVAPHRQKGAANAKRMLLTNLLVAVLCLGGVTAHVTLIDYYNTLGITVYTWRPLESYWREGYLPAFISAAQSIKPPKPADYSVDDAKATLKKYAKAYDKSDAAKSDERAAAKEQFDSEKPTVIAIMNETFSDLSIYQNMRAGYEGPQYFKNLSNCLSRGKLYVSAYGGGTANTEFEFMTGNSMANLGSGVYPYTIYNMETTGNLAEQFKSLGYSTTAMHPNHATNWNRENVYKDFGFDRFLSINDFQGADTLRGMVTDQATYDKILELLDQNADPQFIFDVTMQNHSGYDTGLLPVDKQMHLNIDTTDLDAKTVEDGTLSDVDEYVSCIEQSDQALRYFLNALSKLDRKVVVVFWGDHQPFFPSKFNDKWFTGEDDATHQERLWQTDYIIWANYDVAGCDQTSEVDDLSTNYLSTQLMQLIGAPLSDYQKAHMTLRESLPAINSVGYEDASLRWALSSNVTGDDDAAAAATKAREDYAKMQYYEMFRDGKNVYTEHFQTEANETDPNLAPGTTKIK</sequence>
<feature type="domain" description="Sulfatase N-terminal" evidence="8">
    <location>
        <begin position="370"/>
        <end position="672"/>
    </location>
</feature>
<dbReference type="CDD" id="cd16015">
    <property type="entry name" value="LTA_synthase"/>
    <property type="match status" value="1"/>
</dbReference>
<keyword evidence="3" id="KW-1003">Cell membrane</keyword>
<dbReference type="EMBL" id="CYYP01000007">
    <property type="protein sequence ID" value="CUO04408.1"/>
    <property type="molecule type" value="Genomic_DNA"/>
</dbReference>
<evidence type="ECO:0000256" key="1">
    <source>
        <dbReference type="ARBA" id="ARBA00004651"/>
    </source>
</evidence>
<dbReference type="PANTHER" id="PTHR47371:SF3">
    <property type="entry name" value="PHOSPHOGLYCEROL TRANSFERASE I"/>
    <property type="match status" value="1"/>
</dbReference>
<protein>
    <submittedName>
        <fullName evidence="9">Lipoteichoic acid synthase 2</fullName>
    </submittedName>
</protein>
<keyword evidence="6 7" id="KW-0472">Membrane</keyword>
<dbReference type="InterPro" id="IPR050448">
    <property type="entry name" value="OpgB/LTA_synthase_biosynth"/>
</dbReference>
<proteinExistence type="predicted"/>
<dbReference type="Pfam" id="PF00884">
    <property type="entry name" value="Sulfatase"/>
    <property type="match status" value="1"/>
</dbReference>
<comment type="subcellular location">
    <subcellularLocation>
        <location evidence="1">Cell membrane</location>
        <topology evidence="1">Multi-pass membrane protein</topology>
    </subcellularLocation>
</comment>
<dbReference type="SUPFAM" id="SSF53649">
    <property type="entry name" value="Alkaline phosphatase-like"/>
    <property type="match status" value="1"/>
</dbReference>
<name>A0A174BXX0_9ACTN</name>
<evidence type="ECO:0000313" key="10">
    <source>
        <dbReference type="Proteomes" id="UP000095468"/>
    </source>
</evidence>